<proteinExistence type="inferred from homology"/>
<dbReference type="Pfam" id="PF00151">
    <property type="entry name" value="Lipase"/>
    <property type="match status" value="1"/>
</dbReference>
<dbReference type="PANTHER" id="PTHR11610">
    <property type="entry name" value="LIPASE"/>
    <property type="match status" value="1"/>
</dbReference>
<name>A0ABM1M1G2_NICVS</name>
<dbReference type="PANTHER" id="PTHR11610:SF173">
    <property type="entry name" value="LIPASE DOMAIN-CONTAINING PROTEIN-RELATED"/>
    <property type="match status" value="1"/>
</dbReference>
<keyword evidence="3" id="KW-0964">Secreted</keyword>
<evidence type="ECO:0000256" key="3">
    <source>
        <dbReference type="ARBA" id="ARBA00022525"/>
    </source>
</evidence>
<evidence type="ECO:0000259" key="5">
    <source>
        <dbReference type="Pfam" id="PF00151"/>
    </source>
</evidence>
<dbReference type="InterPro" id="IPR029058">
    <property type="entry name" value="AB_hydrolase_fold"/>
</dbReference>
<comment type="similarity">
    <text evidence="2 4">Belongs to the AB hydrolase superfamily. Lipase family.</text>
</comment>
<feature type="non-terminal residue" evidence="7">
    <location>
        <position position="233"/>
    </location>
</feature>
<keyword evidence="6" id="KW-1185">Reference proteome</keyword>
<organism evidence="6 7">
    <name type="scientific">Nicrophorus vespilloides</name>
    <name type="common">Boreal carrion beetle</name>
    <dbReference type="NCBI Taxonomy" id="110193"/>
    <lineage>
        <taxon>Eukaryota</taxon>
        <taxon>Metazoa</taxon>
        <taxon>Ecdysozoa</taxon>
        <taxon>Arthropoda</taxon>
        <taxon>Hexapoda</taxon>
        <taxon>Insecta</taxon>
        <taxon>Pterygota</taxon>
        <taxon>Neoptera</taxon>
        <taxon>Endopterygota</taxon>
        <taxon>Coleoptera</taxon>
        <taxon>Polyphaga</taxon>
        <taxon>Staphyliniformia</taxon>
        <taxon>Silphidae</taxon>
        <taxon>Nicrophorinae</taxon>
        <taxon>Nicrophorus</taxon>
    </lineage>
</organism>
<evidence type="ECO:0000256" key="1">
    <source>
        <dbReference type="ARBA" id="ARBA00004613"/>
    </source>
</evidence>
<dbReference type="Gene3D" id="3.40.50.1820">
    <property type="entry name" value="alpha/beta hydrolase"/>
    <property type="match status" value="1"/>
</dbReference>
<protein>
    <submittedName>
        <fullName evidence="7">Lipase member H-A</fullName>
    </submittedName>
</protein>
<dbReference type="InterPro" id="IPR000734">
    <property type="entry name" value="TAG_lipase"/>
</dbReference>
<gene>
    <name evidence="7" type="primary">LOC108556712</name>
</gene>
<dbReference type="PRINTS" id="PR00821">
    <property type="entry name" value="TAGLIPASE"/>
</dbReference>
<comment type="subcellular location">
    <subcellularLocation>
        <location evidence="1">Secreted</location>
    </subcellularLocation>
</comment>
<dbReference type="RefSeq" id="XP_017768412.1">
    <property type="nucleotide sequence ID" value="XM_017912923.1"/>
</dbReference>
<dbReference type="GeneID" id="108556712"/>
<evidence type="ECO:0000313" key="7">
    <source>
        <dbReference type="RefSeq" id="XP_017768412.1"/>
    </source>
</evidence>
<accession>A0ABM1M1G2</accession>
<evidence type="ECO:0000256" key="4">
    <source>
        <dbReference type="RuleBase" id="RU004262"/>
    </source>
</evidence>
<dbReference type="Proteomes" id="UP000695000">
    <property type="component" value="Unplaced"/>
</dbReference>
<dbReference type="SUPFAM" id="SSF53474">
    <property type="entry name" value="alpha/beta-Hydrolases"/>
    <property type="match status" value="1"/>
</dbReference>
<feature type="domain" description="Lipase" evidence="5">
    <location>
        <begin position="66"/>
        <end position="233"/>
    </location>
</feature>
<evidence type="ECO:0000256" key="2">
    <source>
        <dbReference type="ARBA" id="ARBA00010701"/>
    </source>
</evidence>
<sequence>METINQVTERHLFLIDEGIGDVNLPQDDYFSPTDFRLAKTTKSDISYRVFTSEYTSSACDHSVLPKFEADVPVKFLIHGWTTNETSPWYDLLKSAYFKKGAHRVVFVDWSVAGTKKYSVSAANSKPIGEYLGDFIVDSGVSLGLVHLVGHSLGSHVASFAGKMVLKRTGKKVGRITALDPALPKFEGAPAECGLHVEDAEFVDVVHTDVGHYGYTRPAGHVDFYPNGGKDQPG</sequence>
<dbReference type="InterPro" id="IPR013818">
    <property type="entry name" value="Lipase"/>
</dbReference>
<evidence type="ECO:0000313" key="6">
    <source>
        <dbReference type="Proteomes" id="UP000695000"/>
    </source>
</evidence>
<reference evidence="7" key="1">
    <citation type="submission" date="2025-08" db="UniProtKB">
        <authorList>
            <consortium name="RefSeq"/>
        </authorList>
    </citation>
    <scope>IDENTIFICATION</scope>
    <source>
        <tissue evidence="7">Whole Larva</tissue>
    </source>
</reference>